<dbReference type="EMBL" id="SLUI01000004">
    <property type="protein sequence ID" value="TCL38172.1"/>
    <property type="molecule type" value="Genomic_DNA"/>
</dbReference>
<dbReference type="Proteomes" id="UP000295063">
    <property type="component" value="Unassembled WGS sequence"/>
</dbReference>
<dbReference type="AlphaFoldDB" id="A0A4R1Q0C7"/>
<dbReference type="InterPro" id="IPR058245">
    <property type="entry name" value="NreC/VraR/RcsB-like_REC"/>
</dbReference>
<dbReference type="PRINTS" id="PR00038">
    <property type="entry name" value="HTHLUXR"/>
</dbReference>
<dbReference type="OrthoDB" id="9759232at2"/>
<comment type="caution">
    <text evidence="8">The sequence shown here is derived from an EMBL/GenBank/DDBJ whole genome shotgun (WGS) entry which is preliminary data.</text>
</comment>
<dbReference type="SUPFAM" id="SSF52172">
    <property type="entry name" value="CheY-like"/>
    <property type="match status" value="1"/>
</dbReference>
<dbReference type="CDD" id="cd17535">
    <property type="entry name" value="REC_NarL-like"/>
    <property type="match status" value="1"/>
</dbReference>
<dbReference type="GO" id="GO:0006355">
    <property type="term" value="P:regulation of DNA-templated transcription"/>
    <property type="evidence" value="ECO:0007669"/>
    <property type="project" value="InterPro"/>
</dbReference>
<dbReference type="RefSeq" id="WP_132077744.1">
    <property type="nucleotide sequence ID" value="NZ_SLUI01000004.1"/>
</dbReference>
<evidence type="ECO:0000313" key="9">
    <source>
        <dbReference type="Proteomes" id="UP000295063"/>
    </source>
</evidence>
<dbReference type="GO" id="GO:0000160">
    <property type="term" value="P:phosphorelay signal transduction system"/>
    <property type="evidence" value="ECO:0007669"/>
    <property type="project" value="InterPro"/>
</dbReference>
<dbReference type="PROSITE" id="PS50110">
    <property type="entry name" value="RESPONSE_REGULATORY"/>
    <property type="match status" value="1"/>
</dbReference>
<dbReference type="InterPro" id="IPR039420">
    <property type="entry name" value="WalR-like"/>
</dbReference>
<proteinExistence type="predicted"/>
<evidence type="ECO:0000259" key="6">
    <source>
        <dbReference type="PROSITE" id="PS50043"/>
    </source>
</evidence>
<dbReference type="InterPro" id="IPR011006">
    <property type="entry name" value="CheY-like_superfamily"/>
</dbReference>
<dbReference type="SMART" id="SM00421">
    <property type="entry name" value="HTH_LUXR"/>
    <property type="match status" value="1"/>
</dbReference>
<evidence type="ECO:0000259" key="7">
    <source>
        <dbReference type="PROSITE" id="PS50110"/>
    </source>
</evidence>
<evidence type="ECO:0000313" key="8">
    <source>
        <dbReference type="EMBL" id="TCL38172.1"/>
    </source>
</evidence>
<evidence type="ECO:0000256" key="3">
    <source>
        <dbReference type="ARBA" id="ARBA00023125"/>
    </source>
</evidence>
<dbReference type="Pfam" id="PF00196">
    <property type="entry name" value="GerE"/>
    <property type="match status" value="1"/>
</dbReference>
<evidence type="ECO:0000256" key="4">
    <source>
        <dbReference type="ARBA" id="ARBA00023163"/>
    </source>
</evidence>
<keyword evidence="3 8" id="KW-0238">DNA-binding</keyword>
<accession>A0A4R1Q0C7</accession>
<dbReference type="InterPro" id="IPR000792">
    <property type="entry name" value="Tscrpt_reg_LuxR_C"/>
</dbReference>
<dbReference type="PANTHER" id="PTHR43214:SF41">
    <property type="entry name" value="NITRATE_NITRITE RESPONSE REGULATOR PROTEIN NARP"/>
    <property type="match status" value="1"/>
</dbReference>
<dbReference type="PROSITE" id="PS50043">
    <property type="entry name" value="HTH_LUXR_2"/>
    <property type="match status" value="1"/>
</dbReference>
<dbReference type="PANTHER" id="PTHR43214">
    <property type="entry name" value="TWO-COMPONENT RESPONSE REGULATOR"/>
    <property type="match status" value="1"/>
</dbReference>
<keyword evidence="1 5" id="KW-0597">Phosphoprotein</keyword>
<dbReference type="SMART" id="SM00448">
    <property type="entry name" value="REC"/>
    <property type="match status" value="1"/>
</dbReference>
<dbReference type="Gene3D" id="3.40.50.2300">
    <property type="match status" value="1"/>
</dbReference>
<gene>
    <name evidence="8" type="ORF">EV210_104140</name>
</gene>
<dbReference type="InterPro" id="IPR016032">
    <property type="entry name" value="Sig_transdc_resp-reg_C-effctor"/>
</dbReference>
<feature type="domain" description="HTH luxR-type" evidence="6">
    <location>
        <begin position="149"/>
        <end position="214"/>
    </location>
</feature>
<keyword evidence="4" id="KW-0804">Transcription</keyword>
<sequence>MAKYRIILVDDHPALRAGVKFLLESDASCEVVGEATDGRQALQLVEQIAADVLILDLSLPHMSGIECIRELKSRNAKIKIVVFTMHSDERYVKEAMQAGANAYVEKQAVDTELITAVKTAAGGQIYLNPEKSQMLLAALLAAPQKPEEEKNPYIILSAREREVLKLIARGYSLSEIGEQLALSVKTVETYKSRLMQKLEFVKKSELIEYAVKYGLLPIVNT</sequence>
<evidence type="ECO:0000256" key="1">
    <source>
        <dbReference type="ARBA" id="ARBA00022553"/>
    </source>
</evidence>
<evidence type="ECO:0000256" key="5">
    <source>
        <dbReference type="PROSITE-ProRule" id="PRU00169"/>
    </source>
</evidence>
<dbReference type="GO" id="GO:0003677">
    <property type="term" value="F:DNA binding"/>
    <property type="evidence" value="ECO:0007669"/>
    <property type="project" value="UniProtKB-KW"/>
</dbReference>
<keyword evidence="2" id="KW-0805">Transcription regulation</keyword>
<organism evidence="8 9">
    <name type="scientific">Anaerospora hongkongensis</name>
    <dbReference type="NCBI Taxonomy" id="244830"/>
    <lineage>
        <taxon>Bacteria</taxon>
        <taxon>Bacillati</taxon>
        <taxon>Bacillota</taxon>
        <taxon>Negativicutes</taxon>
        <taxon>Selenomonadales</taxon>
        <taxon>Sporomusaceae</taxon>
        <taxon>Anaerospora</taxon>
    </lineage>
</organism>
<evidence type="ECO:0000256" key="2">
    <source>
        <dbReference type="ARBA" id="ARBA00023015"/>
    </source>
</evidence>
<feature type="domain" description="Response regulatory" evidence="7">
    <location>
        <begin position="5"/>
        <end position="121"/>
    </location>
</feature>
<dbReference type="SUPFAM" id="SSF46894">
    <property type="entry name" value="C-terminal effector domain of the bipartite response regulators"/>
    <property type="match status" value="1"/>
</dbReference>
<dbReference type="InterPro" id="IPR001789">
    <property type="entry name" value="Sig_transdc_resp-reg_receiver"/>
</dbReference>
<name>A0A4R1Q0C7_9FIRM</name>
<dbReference type="Pfam" id="PF00072">
    <property type="entry name" value="Response_reg"/>
    <property type="match status" value="1"/>
</dbReference>
<reference evidence="8 9" key="1">
    <citation type="submission" date="2019-03" db="EMBL/GenBank/DDBJ databases">
        <title>Genomic Encyclopedia of Type Strains, Phase IV (KMG-IV): sequencing the most valuable type-strain genomes for metagenomic binning, comparative biology and taxonomic classification.</title>
        <authorList>
            <person name="Goeker M."/>
        </authorList>
    </citation>
    <scope>NUCLEOTIDE SEQUENCE [LARGE SCALE GENOMIC DNA]</scope>
    <source>
        <strain evidence="8 9">DSM 15969</strain>
    </source>
</reference>
<keyword evidence="9" id="KW-1185">Reference proteome</keyword>
<feature type="modified residue" description="4-aspartylphosphate" evidence="5">
    <location>
        <position position="56"/>
    </location>
</feature>
<dbReference type="CDD" id="cd06170">
    <property type="entry name" value="LuxR_C_like"/>
    <property type="match status" value="1"/>
</dbReference>
<protein>
    <submittedName>
        <fullName evidence="8">DNA-binding NarL/FixJ family response regulator</fullName>
    </submittedName>
</protein>